<dbReference type="STRING" id="3476.A0A2P5C3U1"/>
<accession>A0A2P5C3U1</accession>
<dbReference type="SUPFAM" id="SSF53756">
    <property type="entry name" value="UDP-Glycosyltransferase/glycogen phosphorylase"/>
    <property type="match status" value="1"/>
</dbReference>
<dbReference type="GO" id="GO:0080043">
    <property type="term" value="F:quercetin 3-O-glucosyltransferase activity"/>
    <property type="evidence" value="ECO:0007669"/>
    <property type="project" value="TreeGrafter"/>
</dbReference>
<evidence type="ECO:0000313" key="3">
    <source>
        <dbReference type="Proteomes" id="UP000237105"/>
    </source>
</evidence>
<gene>
    <name evidence="2" type="ORF">PanWU01x14_186370</name>
</gene>
<dbReference type="OrthoDB" id="5835829at2759"/>
<keyword evidence="3" id="KW-1185">Reference proteome</keyword>
<dbReference type="AlphaFoldDB" id="A0A2P5C3U1"/>
<dbReference type="GO" id="GO:0080044">
    <property type="term" value="F:quercetin 7-O-glucosyltransferase activity"/>
    <property type="evidence" value="ECO:0007669"/>
    <property type="project" value="TreeGrafter"/>
</dbReference>
<organism evidence="2 3">
    <name type="scientific">Parasponia andersonii</name>
    <name type="common">Sponia andersonii</name>
    <dbReference type="NCBI Taxonomy" id="3476"/>
    <lineage>
        <taxon>Eukaryota</taxon>
        <taxon>Viridiplantae</taxon>
        <taxon>Streptophyta</taxon>
        <taxon>Embryophyta</taxon>
        <taxon>Tracheophyta</taxon>
        <taxon>Spermatophyta</taxon>
        <taxon>Magnoliopsida</taxon>
        <taxon>eudicotyledons</taxon>
        <taxon>Gunneridae</taxon>
        <taxon>Pentapetalae</taxon>
        <taxon>rosids</taxon>
        <taxon>fabids</taxon>
        <taxon>Rosales</taxon>
        <taxon>Cannabaceae</taxon>
        <taxon>Parasponia</taxon>
    </lineage>
</organism>
<comment type="caution">
    <text evidence="2">The sequence shown here is derived from an EMBL/GenBank/DDBJ whole genome shotgun (WGS) entry which is preliminary data.</text>
</comment>
<sequence>MVVVPPWSDQGTSAKLIQDVWKTGVRVKHNEDGIVGSEEIKMCLDLVMGVKENRAEIGDENREEMRRINAKKWKDLAREAIEEGGSPRENLKAFVNELITGQTLFLSK</sequence>
<dbReference type="Gene3D" id="3.40.50.2000">
    <property type="entry name" value="Glycogen Phosphorylase B"/>
    <property type="match status" value="2"/>
</dbReference>
<name>A0A2P5C3U1_PARAD</name>
<comment type="similarity">
    <text evidence="1">Belongs to the UDP-glycosyltransferase family.</text>
</comment>
<dbReference type="EMBL" id="JXTB01000180">
    <property type="protein sequence ID" value="PON55685.1"/>
    <property type="molecule type" value="Genomic_DNA"/>
</dbReference>
<keyword evidence="2" id="KW-0808">Transferase</keyword>
<evidence type="ECO:0000256" key="1">
    <source>
        <dbReference type="ARBA" id="ARBA00009995"/>
    </source>
</evidence>
<proteinExistence type="inferred from homology"/>
<dbReference type="PANTHER" id="PTHR11926">
    <property type="entry name" value="GLUCOSYL/GLUCURONOSYL TRANSFERASES"/>
    <property type="match status" value="1"/>
</dbReference>
<protein>
    <submittedName>
        <fullName evidence="2">UDP-glucuronosyl/UDP-glucosyltransferase</fullName>
    </submittedName>
</protein>
<evidence type="ECO:0000313" key="2">
    <source>
        <dbReference type="EMBL" id="PON55685.1"/>
    </source>
</evidence>
<dbReference type="Proteomes" id="UP000237105">
    <property type="component" value="Unassembled WGS sequence"/>
</dbReference>
<reference evidence="3" key="1">
    <citation type="submission" date="2016-06" db="EMBL/GenBank/DDBJ databases">
        <title>Parallel loss of symbiosis genes in relatives of nitrogen-fixing non-legume Parasponia.</title>
        <authorList>
            <person name="Van Velzen R."/>
            <person name="Holmer R."/>
            <person name="Bu F."/>
            <person name="Rutten L."/>
            <person name="Van Zeijl A."/>
            <person name="Liu W."/>
            <person name="Santuari L."/>
            <person name="Cao Q."/>
            <person name="Sharma T."/>
            <person name="Shen D."/>
            <person name="Roswanjaya Y."/>
            <person name="Wardhani T."/>
            <person name="Kalhor M.S."/>
            <person name="Jansen J."/>
            <person name="Van den Hoogen J."/>
            <person name="Gungor B."/>
            <person name="Hartog M."/>
            <person name="Hontelez J."/>
            <person name="Verver J."/>
            <person name="Yang W.-C."/>
            <person name="Schijlen E."/>
            <person name="Repin R."/>
            <person name="Schilthuizen M."/>
            <person name="Schranz E."/>
            <person name="Heidstra R."/>
            <person name="Miyata K."/>
            <person name="Fedorova E."/>
            <person name="Kohlen W."/>
            <person name="Bisseling T."/>
            <person name="Smit S."/>
            <person name="Geurts R."/>
        </authorList>
    </citation>
    <scope>NUCLEOTIDE SEQUENCE [LARGE SCALE GENOMIC DNA]</scope>
    <source>
        <strain evidence="3">cv. WU1-14</strain>
    </source>
</reference>
<dbReference type="PANTHER" id="PTHR11926:SF870">
    <property type="entry name" value="UDP-GLYCOSYLTRANSFERASE 75B1"/>
    <property type="match status" value="1"/>
</dbReference>